<gene>
    <name evidence="1" type="ORF">METZ01_LOCUS199635</name>
</gene>
<feature type="non-terminal residue" evidence="1">
    <location>
        <position position="51"/>
    </location>
</feature>
<evidence type="ECO:0000313" key="1">
    <source>
        <dbReference type="EMBL" id="SVB46781.1"/>
    </source>
</evidence>
<reference evidence="1" key="1">
    <citation type="submission" date="2018-05" db="EMBL/GenBank/DDBJ databases">
        <authorList>
            <person name="Lanie J.A."/>
            <person name="Ng W.-L."/>
            <person name="Kazmierczak K.M."/>
            <person name="Andrzejewski T.M."/>
            <person name="Davidsen T.M."/>
            <person name="Wayne K.J."/>
            <person name="Tettelin H."/>
            <person name="Glass J.I."/>
            <person name="Rusch D."/>
            <person name="Podicherti R."/>
            <person name="Tsui H.-C.T."/>
            <person name="Winkler M.E."/>
        </authorList>
    </citation>
    <scope>NUCLEOTIDE SEQUENCE</scope>
</reference>
<accession>A0A382E9W4</accession>
<feature type="non-terminal residue" evidence="1">
    <location>
        <position position="1"/>
    </location>
</feature>
<proteinExistence type="predicted"/>
<organism evidence="1">
    <name type="scientific">marine metagenome</name>
    <dbReference type="NCBI Taxonomy" id="408172"/>
    <lineage>
        <taxon>unclassified sequences</taxon>
        <taxon>metagenomes</taxon>
        <taxon>ecological metagenomes</taxon>
    </lineage>
</organism>
<dbReference type="EMBL" id="UINC01043151">
    <property type="protein sequence ID" value="SVB46781.1"/>
    <property type="molecule type" value="Genomic_DNA"/>
</dbReference>
<name>A0A382E9W4_9ZZZZ</name>
<dbReference type="AlphaFoldDB" id="A0A382E9W4"/>
<sequence length="51" mass="5708">VISGIHLFPNVATKCSGSATGTKRTELHVFKKCRKFAELQDLFYVVIDSNH</sequence>
<protein>
    <submittedName>
        <fullName evidence="1">Uncharacterized protein</fullName>
    </submittedName>
</protein>